<dbReference type="GO" id="GO:0016810">
    <property type="term" value="F:hydrolase activity, acting on carbon-nitrogen (but not peptide) bonds"/>
    <property type="evidence" value="ECO:0007669"/>
    <property type="project" value="InterPro"/>
</dbReference>
<dbReference type="PANTHER" id="PTHR10587">
    <property type="entry name" value="GLYCOSYL TRANSFERASE-RELATED"/>
    <property type="match status" value="1"/>
</dbReference>
<dbReference type="RefSeq" id="WP_079511440.1">
    <property type="nucleotide sequence ID" value="NZ_FUYL01000002.1"/>
</dbReference>
<dbReference type="Gene3D" id="3.20.20.370">
    <property type="entry name" value="Glycoside hydrolase/deacetylase"/>
    <property type="match status" value="1"/>
</dbReference>
<evidence type="ECO:0000313" key="5">
    <source>
        <dbReference type="Proteomes" id="UP000190339"/>
    </source>
</evidence>
<dbReference type="STRING" id="561365.SAMN05660866_00943"/>
<protein>
    <submittedName>
        <fullName evidence="4">Polysaccharide deacetylase</fullName>
    </submittedName>
</protein>
<dbReference type="SUPFAM" id="SSF88713">
    <property type="entry name" value="Glycoside hydrolase/deacetylase"/>
    <property type="match status" value="1"/>
</dbReference>
<dbReference type="EMBL" id="FUYL01000002">
    <property type="protein sequence ID" value="SKB34097.1"/>
    <property type="molecule type" value="Genomic_DNA"/>
</dbReference>
<organism evidence="4 5">
    <name type="scientific">Maribacter arcticus</name>
    <dbReference type="NCBI Taxonomy" id="561365"/>
    <lineage>
        <taxon>Bacteria</taxon>
        <taxon>Pseudomonadati</taxon>
        <taxon>Bacteroidota</taxon>
        <taxon>Flavobacteriia</taxon>
        <taxon>Flavobacteriales</taxon>
        <taxon>Flavobacteriaceae</taxon>
        <taxon>Maribacter</taxon>
    </lineage>
</organism>
<dbReference type="InterPro" id="IPR011330">
    <property type="entry name" value="Glyco_hydro/deAcase_b/a-brl"/>
</dbReference>
<dbReference type="OrthoDB" id="9812065at2"/>
<dbReference type="GO" id="GO:0016020">
    <property type="term" value="C:membrane"/>
    <property type="evidence" value="ECO:0007669"/>
    <property type="project" value="TreeGrafter"/>
</dbReference>
<reference evidence="5" key="1">
    <citation type="submission" date="2017-02" db="EMBL/GenBank/DDBJ databases">
        <authorList>
            <person name="Varghese N."/>
            <person name="Submissions S."/>
        </authorList>
    </citation>
    <scope>NUCLEOTIDE SEQUENCE [LARGE SCALE GENOMIC DNA]</scope>
    <source>
        <strain evidence="5">DSM 23546</strain>
    </source>
</reference>
<dbReference type="Proteomes" id="UP000190339">
    <property type="component" value="Unassembled WGS sequence"/>
</dbReference>
<dbReference type="InterPro" id="IPR002509">
    <property type="entry name" value="NODB_dom"/>
</dbReference>
<keyword evidence="5" id="KW-1185">Reference proteome</keyword>
<feature type="domain" description="NodB homology" evidence="3">
    <location>
        <begin position="39"/>
        <end position="156"/>
    </location>
</feature>
<proteinExistence type="predicted"/>
<dbReference type="GO" id="GO:0046872">
    <property type="term" value="F:metal ion binding"/>
    <property type="evidence" value="ECO:0007669"/>
    <property type="project" value="UniProtKB-KW"/>
</dbReference>
<dbReference type="PROSITE" id="PS51257">
    <property type="entry name" value="PROKAR_LIPOPROTEIN"/>
    <property type="match status" value="1"/>
</dbReference>
<gene>
    <name evidence="4" type="ORF">SAMN05660866_00943</name>
</gene>
<dbReference type="AlphaFoldDB" id="A0A1T5AH67"/>
<accession>A0A1T5AH67</accession>
<evidence type="ECO:0000256" key="1">
    <source>
        <dbReference type="ARBA" id="ARBA00022723"/>
    </source>
</evidence>
<keyword evidence="2" id="KW-0378">Hydrolase</keyword>
<dbReference type="PANTHER" id="PTHR10587:SF133">
    <property type="entry name" value="CHITIN DEACETYLASE 1-RELATED"/>
    <property type="match status" value="1"/>
</dbReference>
<sequence>MTRILPIAFILIVLLFGCKNISSEKPDISSREDKEVGVSRPTISFTFDDGITSDIAGIKFEEWNSMILSHLENENLKAVFFVTGKNKLNKKGQNLLNSWNDKGHNIANHTFTHPNFNSQKNNVQLFKNELIQTDSIISKLSNWVKLFRFPYLKEGASKAKVDSIRNVLIDNNYKNGYVTIDASDWYINQRLINRINAVGIENTKIDKFKKFYIQHLIDRANYYEKLSYQINKRHINHTLLLHHNLTSALFLGDLIKDFKKKGWTIINAKEAYQDEVFEKQPKSEYAGESLIWSLAKQSGKFEQSLRYPAEDSRYEENAMDSLGL</sequence>
<dbReference type="GO" id="GO:0005975">
    <property type="term" value="P:carbohydrate metabolic process"/>
    <property type="evidence" value="ECO:0007669"/>
    <property type="project" value="InterPro"/>
</dbReference>
<keyword evidence="1" id="KW-0479">Metal-binding</keyword>
<evidence type="ECO:0000256" key="2">
    <source>
        <dbReference type="ARBA" id="ARBA00022801"/>
    </source>
</evidence>
<evidence type="ECO:0000259" key="3">
    <source>
        <dbReference type="Pfam" id="PF01522"/>
    </source>
</evidence>
<name>A0A1T5AH67_9FLAO</name>
<dbReference type="InterPro" id="IPR050248">
    <property type="entry name" value="Polysacc_deacetylase_ArnD"/>
</dbReference>
<dbReference type="Pfam" id="PF01522">
    <property type="entry name" value="Polysacc_deac_1"/>
    <property type="match status" value="1"/>
</dbReference>
<evidence type="ECO:0000313" key="4">
    <source>
        <dbReference type="EMBL" id="SKB34097.1"/>
    </source>
</evidence>